<dbReference type="InterPro" id="IPR050750">
    <property type="entry name" value="C5-MTase"/>
</dbReference>
<dbReference type="EMBL" id="CABHNI010000009">
    <property type="protein sequence ID" value="VUW93842.1"/>
    <property type="molecule type" value="Genomic_DNA"/>
</dbReference>
<dbReference type="GO" id="GO:0009307">
    <property type="term" value="P:DNA restriction-modification system"/>
    <property type="evidence" value="ECO:0007669"/>
    <property type="project" value="UniProtKB-KW"/>
</dbReference>
<keyword evidence="3 6" id="KW-0808">Transferase</keyword>
<gene>
    <name evidence="7" type="primary">ydiP</name>
    <name evidence="7" type="ORF">DFSSTS7063_00348</name>
</gene>
<name>A0A564SFV6_9FIRM</name>
<evidence type="ECO:0000256" key="5">
    <source>
        <dbReference type="ARBA" id="ARBA00022747"/>
    </source>
</evidence>
<organism evidence="7 8">
    <name type="scientific">Dorea formicigenerans</name>
    <dbReference type="NCBI Taxonomy" id="39486"/>
    <lineage>
        <taxon>Bacteria</taxon>
        <taxon>Bacillati</taxon>
        <taxon>Bacillota</taxon>
        <taxon>Clostridia</taxon>
        <taxon>Lachnospirales</taxon>
        <taxon>Lachnospiraceae</taxon>
        <taxon>Dorea</taxon>
    </lineage>
</organism>
<dbReference type="Gene3D" id="3.40.50.150">
    <property type="entry name" value="Vaccinia Virus protein VP39"/>
    <property type="match status" value="1"/>
</dbReference>
<evidence type="ECO:0000256" key="3">
    <source>
        <dbReference type="ARBA" id="ARBA00022679"/>
    </source>
</evidence>
<accession>A0A564SFV6</accession>
<dbReference type="EC" id="2.1.1.37" evidence="1"/>
<keyword evidence="5" id="KW-0680">Restriction system</keyword>
<keyword evidence="4 6" id="KW-0949">S-adenosyl-L-methionine</keyword>
<dbReference type="Pfam" id="PF00145">
    <property type="entry name" value="DNA_methylase"/>
    <property type="match status" value="1"/>
</dbReference>
<evidence type="ECO:0000256" key="1">
    <source>
        <dbReference type="ARBA" id="ARBA00011975"/>
    </source>
</evidence>
<evidence type="ECO:0000313" key="8">
    <source>
        <dbReference type="Proteomes" id="UP000358366"/>
    </source>
</evidence>
<keyword evidence="2 6" id="KW-0489">Methyltransferase</keyword>
<reference evidence="7 8" key="1">
    <citation type="submission" date="2019-07" db="EMBL/GenBank/DDBJ databases">
        <authorList>
            <person name="Hibberd C M."/>
            <person name="Gehrig L. J."/>
            <person name="Chang H.-W."/>
            <person name="Venkatesh S."/>
        </authorList>
    </citation>
    <scope>NUCLEOTIDE SEQUENCE [LARGE SCALE GENOMIC DNA]</scope>
    <source>
        <strain evidence="7">Dorea_formicigenerans_SSTS_Bg7063</strain>
    </source>
</reference>
<dbReference type="GO" id="GO:0003886">
    <property type="term" value="F:DNA (cytosine-5-)-methyltransferase activity"/>
    <property type="evidence" value="ECO:0007669"/>
    <property type="project" value="UniProtKB-EC"/>
</dbReference>
<sequence length="357" mass="39882">MPITLGRLFDGIGVFPLAASNYGIVPLWASEIEKVPISITKKHFPQMQHLGDITKLDGAKIPPVHIITFGSPCQNLSTIGAREGLAGAKSGLFHHAIRIIQEMRCATDGKYPVIAVWENVRGAFSSNNRLDFRAVLESFADTEIPMPASRRWANAGMVRGGKVDVCWRLLDAQYWGEPTLSQRRKRIFVVADFRGQRAAEILFKPHKLHAHIDPSRKSWLSSGERNRISVNQARGKIPVLCPFEERRTRGSAKHQDTQGFVRSFGRPNDPFPTLLAGGPGVFSFWYEGEEKEGFIRYLTPIESERLMGLPDDWTKYGNTGTINSDYARWRALGNAIAVPCAEHIMAGITEVLKESED</sequence>
<dbReference type="PROSITE" id="PS51679">
    <property type="entry name" value="SAM_MT_C5"/>
    <property type="match status" value="1"/>
</dbReference>
<evidence type="ECO:0000256" key="2">
    <source>
        <dbReference type="ARBA" id="ARBA00022603"/>
    </source>
</evidence>
<dbReference type="SUPFAM" id="SSF53335">
    <property type="entry name" value="S-adenosyl-L-methionine-dependent methyltransferases"/>
    <property type="match status" value="1"/>
</dbReference>
<dbReference type="InterPro" id="IPR029063">
    <property type="entry name" value="SAM-dependent_MTases_sf"/>
</dbReference>
<evidence type="ECO:0000256" key="6">
    <source>
        <dbReference type="PROSITE-ProRule" id="PRU01016"/>
    </source>
</evidence>
<dbReference type="PANTHER" id="PTHR46098:SF1">
    <property type="entry name" value="TRNA (CYTOSINE(38)-C(5))-METHYLTRANSFERASE"/>
    <property type="match status" value="1"/>
</dbReference>
<protein>
    <recommendedName>
        <fullName evidence="1">DNA (cytosine-5-)-methyltransferase</fullName>
        <ecNumber evidence="1">2.1.1.37</ecNumber>
    </recommendedName>
</protein>
<evidence type="ECO:0000256" key="4">
    <source>
        <dbReference type="ARBA" id="ARBA00022691"/>
    </source>
</evidence>
<comment type="similarity">
    <text evidence="6">Belongs to the class I-like SAM-binding methyltransferase superfamily. C5-methyltransferase family.</text>
</comment>
<dbReference type="InterPro" id="IPR001525">
    <property type="entry name" value="C5_MeTfrase"/>
</dbReference>
<evidence type="ECO:0000313" key="7">
    <source>
        <dbReference type="EMBL" id="VUW93842.1"/>
    </source>
</evidence>
<dbReference type="AlphaFoldDB" id="A0A564SFV6"/>
<dbReference type="Proteomes" id="UP000358366">
    <property type="component" value="Unassembled WGS sequence"/>
</dbReference>
<proteinExistence type="inferred from homology"/>
<dbReference type="RefSeq" id="WP_095926799.1">
    <property type="nucleotide sequence ID" value="NZ_CABHNI010000009.1"/>
</dbReference>
<dbReference type="Gene3D" id="3.90.120.10">
    <property type="entry name" value="DNA Methylase, subunit A, domain 2"/>
    <property type="match status" value="1"/>
</dbReference>
<dbReference type="GO" id="GO:0032259">
    <property type="term" value="P:methylation"/>
    <property type="evidence" value="ECO:0007669"/>
    <property type="project" value="UniProtKB-KW"/>
</dbReference>
<feature type="active site" evidence="6">
    <location>
        <position position="73"/>
    </location>
</feature>
<dbReference type="PANTHER" id="PTHR46098">
    <property type="entry name" value="TRNA (CYTOSINE(38)-C(5))-METHYLTRANSFERASE"/>
    <property type="match status" value="1"/>
</dbReference>